<evidence type="ECO:0000259" key="1">
    <source>
        <dbReference type="Pfam" id="PF07929"/>
    </source>
</evidence>
<accession>A0ABW8JPG0</accession>
<dbReference type="InterPro" id="IPR024047">
    <property type="entry name" value="MM3350-like_sf"/>
</dbReference>
<feature type="domain" description="Plasmid pRiA4b Orf3-like" evidence="1">
    <location>
        <begin position="2"/>
        <end position="160"/>
    </location>
</feature>
<dbReference type="SUPFAM" id="SSF159941">
    <property type="entry name" value="MM3350-like"/>
    <property type="match status" value="1"/>
</dbReference>
<gene>
    <name evidence="2" type="ORF">ISP17_03430</name>
</gene>
<dbReference type="InterPro" id="IPR012912">
    <property type="entry name" value="Plasmid_pRiA4b_Orf3-like"/>
</dbReference>
<dbReference type="Gene3D" id="3.10.290.30">
    <property type="entry name" value="MM3350-like"/>
    <property type="match status" value="1"/>
</dbReference>
<reference evidence="2 3" key="1">
    <citation type="submission" date="2020-10" db="EMBL/GenBank/DDBJ databases">
        <title>Phylogeny of dyella-like bacteria.</title>
        <authorList>
            <person name="Fu J."/>
        </authorList>
    </citation>
    <scope>NUCLEOTIDE SEQUENCE [LARGE SCALE GENOMIC DNA]</scope>
    <source>
        <strain evidence="2 3">Gsoil3046</strain>
    </source>
</reference>
<dbReference type="Pfam" id="PF07929">
    <property type="entry name" value="PRiA4_ORF3"/>
    <property type="match status" value="1"/>
</dbReference>
<dbReference type="Proteomes" id="UP001620460">
    <property type="component" value="Unassembled WGS sequence"/>
</dbReference>
<proteinExistence type="predicted"/>
<name>A0ABW8JPG0_9GAMM</name>
<dbReference type="PANTHER" id="PTHR41878">
    <property type="entry name" value="LEXA REPRESSOR-RELATED"/>
    <property type="match status" value="1"/>
</dbReference>
<dbReference type="PANTHER" id="PTHR41878:SF1">
    <property type="entry name" value="TNPR PROTEIN"/>
    <property type="match status" value="1"/>
</dbReference>
<evidence type="ECO:0000313" key="2">
    <source>
        <dbReference type="EMBL" id="MFK2903001.1"/>
    </source>
</evidence>
<protein>
    <submittedName>
        <fullName evidence="2">Plasmid pRiA4b ORF-3 family protein</fullName>
    </submittedName>
</protein>
<evidence type="ECO:0000313" key="3">
    <source>
        <dbReference type="Proteomes" id="UP001620460"/>
    </source>
</evidence>
<keyword evidence="3" id="KW-1185">Reference proteome</keyword>
<dbReference type="EMBL" id="JADIKM010000001">
    <property type="protein sequence ID" value="MFK2903001.1"/>
    <property type="molecule type" value="Genomic_DNA"/>
</dbReference>
<comment type="caution">
    <text evidence="2">The sequence shown here is derived from an EMBL/GenBank/DDBJ whole genome shotgun (WGS) entry which is preliminary data.</text>
</comment>
<organism evidence="2 3">
    <name type="scientific">Dyella ginsengisoli</name>
    <dbReference type="NCBI Taxonomy" id="363848"/>
    <lineage>
        <taxon>Bacteria</taxon>
        <taxon>Pseudomonadati</taxon>
        <taxon>Pseudomonadota</taxon>
        <taxon>Gammaproteobacteria</taxon>
        <taxon>Lysobacterales</taxon>
        <taxon>Rhodanobacteraceae</taxon>
        <taxon>Dyella</taxon>
    </lineage>
</organism>
<sequence length="176" mass="20119">MIWRRIEMPASSTFWELHVAIQDAFGWLDYHLHEFEVGSVAIGVPDDYAEKPIVPGWSATLSEQLGKVRTCSYLYDFGDCWRHTIHLEEVRESDGGGYPRCLAGENAAPPEDCGGVHGFQELLDTLNKPRSAAYRELRDWMKNRHAKVYWPFKPQAFDPAEVVFHDPAERLAQLDA</sequence>